<name>A0AB74U9K2_9GAMM</name>
<proteinExistence type="predicted"/>
<organism evidence="1">
    <name type="scientific">Salinicola endophyticus</name>
    <dbReference type="NCBI Taxonomy" id="1949083"/>
    <lineage>
        <taxon>Bacteria</taxon>
        <taxon>Pseudomonadati</taxon>
        <taxon>Pseudomonadota</taxon>
        <taxon>Gammaproteobacteria</taxon>
        <taxon>Oceanospirillales</taxon>
        <taxon>Halomonadaceae</taxon>
        <taxon>Salinicola</taxon>
    </lineage>
</organism>
<sequence>MAMTPVQRAQAMVDFYYEAEEAVLMGRSITKEGRTLTMVDLPAIRDGRREWERRLQQLKGRGGGVYSLARFGDG</sequence>
<evidence type="ECO:0008006" key="2">
    <source>
        <dbReference type="Google" id="ProtNLM"/>
    </source>
</evidence>
<dbReference type="RefSeq" id="WP_353979400.1">
    <property type="nucleotide sequence ID" value="NZ_CP159578.1"/>
</dbReference>
<dbReference type="AlphaFoldDB" id="A0AB74U9K2"/>
<protein>
    <recommendedName>
        <fullName evidence="2">Primosomal replication protein PriB/PriC domain protein</fullName>
    </recommendedName>
</protein>
<accession>A0AB74U9K2</accession>
<reference evidence="1" key="1">
    <citation type="submission" date="2024-06" db="EMBL/GenBank/DDBJ databases">
        <title>Complete genome of Salinicola endophyticus HNIBRBA4755.</title>
        <authorList>
            <person name="Shin S.Y."/>
            <person name="Kang H."/>
            <person name="Song J."/>
        </authorList>
    </citation>
    <scope>NUCLEOTIDE SEQUENCE</scope>
    <source>
        <strain evidence="1">HNIBRBA4755</strain>
    </source>
</reference>
<gene>
    <name evidence="1" type="ORF">ABV408_13260</name>
</gene>
<dbReference type="EMBL" id="CP159578">
    <property type="protein sequence ID" value="XCJ78398.1"/>
    <property type="molecule type" value="Genomic_DNA"/>
</dbReference>
<evidence type="ECO:0000313" key="1">
    <source>
        <dbReference type="EMBL" id="XCJ78398.1"/>
    </source>
</evidence>